<comment type="caution">
    <text evidence="1">The sequence shown here is derived from an EMBL/GenBank/DDBJ whole genome shotgun (WGS) entry which is preliminary data.</text>
</comment>
<evidence type="ECO:0000313" key="1">
    <source>
        <dbReference type="EMBL" id="KAA6353792.1"/>
    </source>
</evidence>
<organism evidence="1 2">
    <name type="scientific">Streblomastix strix</name>
    <dbReference type="NCBI Taxonomy" id="222440"/>
    <lineage>
        <taxon>Eukaryota</taxon>
        <taxon>Metamonada</taxon>
        <taxon>Preaxostyla</taxon>
        <taxon>Oxymonadida</taxon>
        <taxon>Streblomastigidae</taxon>
        <taxon>Streblomastix</taxon>
    </lineage>
</organism>
<proteinExistence type="predicted"/>
<reference evidence="1 2" key="1">
    <citation type="submission" date="2019-03" db="EMBL/GenBank/DDBJ databases">
        <title>Single cell metagenomics reveals metabolic interactions within the superorganism composed of flagellate Streblomastix strix and complex community of Bacteroidetes bacteria on its surface.</title>
        <authorList>
            <person name="Treitli S.C."/>
            <person name="Kolisko M."/>
            <person name="Husnik F."/>
            <person name="Keeling P."/>
            <person name="Hampl V."/>
        </authorList>
    </citation>
    <scope>NUCLEOTIDE SEQUENCE [LARGE SCALE GENOMIC DNA]</scope>
    <source>
        <strain evidence="1">ST1C</strain>
    </source>
</reference>
<dbReference type="EMBL" id="SNRW01037432">
    <property type="protein sequence ID" value="KAA6353792.1"/>
    <property type="molecule type" value="Genomic_DNA"/>
</dbReference>
<name>A0A5J4T735_9EUKA</name>
<sequence length="35" mass="4024">MLQLSLISNFPDVTIGDKFYIPYKPQVSVIGFNFM</sequence>
<dbReference type="AlphaFoldDB" id="A0A5J4T735"/>
<feature type="non-terminal residue" evidence="1">
    <location>
        <position position="35"/>
    </location>
</feature>
<protein>
    <submittedName>
        <fullName evidence="1">Uncharacterized protein</fullName>
    </submittedName>
</protein>
<dbReference type="Proteomes" id="UP000324800">
    <property type="component" value="Unassembled WGS sequence"/>
</dbReference>
<gene>
    <name evidence="1" type="ORF">EZS28_050681</name>
</gene>
<accession>A0A5J4T735</accession>
<evidence type="ECO:0000313" key="2">
    <source>
        <dbReference type="Proteomes" id="UP000324800"/>
    </source>
</evidence>